<reference evidence="2 3" key="1">
    <citation type="journal article" date="2024" name="Int. J. Syst. Evol. Microbiol.">
        <title>Paenibacillus hexagrammi sp. nov., a novel bacterium isolated from the gut content of Hexagrammos agrammus.</title>
        <authorList>
            <person name="Jung H.K."/>
            <person name="Kim D.G."/>
            <person name="Zin H."/>
            <person name="Park J."/>
            <person name="Jung H."/>
            <person name="Kim Y.O."/>
            <person name="Kong H.J."/>
            <person name="Kim J.W."/>
            <person name="Kim Y.S."/>
        </authorList>
    </citation>
    <scope>NUCLEOTIDE SEQUENCE [LARGE SCALE GENOMIC DNA]</scope>
    <source>
        <strain evidence="2 3">YPD9-1</strain>
    </source>
</reference>
<gene>
    <name evidence="2" type="ORF">L0M14_13395</name>
</gene>
<dbReference type="InterPro" id="IPR007404">
    <property type="entry name" value="YdjM-like"/>
</dbReference>
<feature type="transmembrane region" description="Helical" evidence="1">
    <location>
        <begin position="72"/>
        <end position="93"/>
    </location>
</feature>
<sequence>MTHSLPALVVWPVILSVPLAAIFGVWDHVVSLFLWTMAAVVFHVFLDLFNVYGVQCFRPFSKKWNHLDTLCLYEPFLFGVHAIGAIAWISGLVTGHMTGWMFAWMYALTFIYIGIRYLQRKALIRMIKWQLQREGQCHVIPGLHWFRWHFVLEQDERFYIGMIHRSKVEVQEEYEKADGNQVNMHPIVKATMSTDGVRSFLHFAQRVHVCWKEKQDGYEVQWRDVRFWHNHKLPFGVDVRLDRDMNVVSDTLGWNKKAWDPPYV</sequence>
<keyword evidence="1" id="KW-1133">Transmembrane helix</keyword>
<proteinExistence type="predicted"/>
<protein>
    <submittedName>
        <fullName evidence="2">Metal-dependent hydrolase</fullName>
    </submittedName>
</protein>
<dbReference type="Proteomes" id="UP001649230">
    <property type="component" value="Chromosome"/>
</dbReference>
<organism evidence="2 3">
    <name type="scientific">Paenibacillus hexagrammi</name>
    <dbReference type="NCBI Taxonomy" id="2908839"/>
    <lineage>
        <taxon>Bacteria</taxon>
        <taxon>Bacillati</taxon>
        <taxon>Bacillota</taxon>
        <taxon>Bacilli</taxon>
        <taxon>Bacillales</taxon>
        <taxon>Paenibacillaceae</taxon>
        <taxon>Paenibacillus</taxon>
    </lineage>
</organism>
<dbReference type="InterPro" id="IPR053170">
    <property type="entry name" value="Transcription_regulator"/>
</dbReference>
<keyword evidence="2" id="KW-0378">Hydrolase</keyword>
<feature type="transmembrane region" description="Helical" evidence="1">
    <location>
        <begin position="7"/>
        <end position="26"/>
    </location>
</feature>
<keyword evidence="3" id="KW-1185">Reference proteome</keyword>
<evidence type="ECO:0000313" key="3">
    <source>
        <dbReference type="Proteomes" id="UP001649230"/>
    </source>
</evidence>
<dbReference type="Pfam" id="PF04307">
    <property type="entry name" value="YdjM"/>
    <property type="match status" value="1"/>
</dbReference>
<keyword evidence="1" id="KW-0472">Membrane</keyword>
<dbReference type="EMBL" id="CP090978">
    <property type="protein sequence ID" value="UJF35984.1"/>
    <property type="molecule type" value="Genomic_DNA"/>
</dbReference>
<dbReference type="PANTHER" id="PTHR40031:SF1">
    <property type="entry name" value="MEMBRANE-BOUND METAL-DEPENDENT HYDROLASE"/>
    <property type="match status" value="1"/>
</dbReference>
<dbReference type="GO" id="GO:0016787">
    <property type="term" value="F:hydrolase activity"/>
    <property type="evidence" value="ECO:0007669"/>
    <property type="project" value="UniProtKB-KW"/>
</dbReference>
<name>A0ABY3SPR9_9BACL</name>
<dbReference type="PANTHER" id="PTHR40031">
    <property type="entry name" value="HYPOTHETICAL MEMBRANE SPANNING PROTEIN"/>
    <property type="match status" value="1"/>
</dbReference>
<feature type="transmembrane region" description="Helical" evidence="1">
    <location>
        <begin position="99"/>
        <end position="118"/>
    </location>
</feature>
<accession>A0ABY3SPR9</accession>
<evidence type="ECO:0000256" key="1">
    <source>
        <dbReference type="SAM" id="Phobius"/>
    </source>
</evidence>
<feature type="transmembrane region" description="Helical" evidence="1">
    <location>
        <begin position="32"/>
        <end position="52"/>
    </location>
</feature>
<dbReference type="RefSeq" id="WP_235122540.1">
    <property type="nucleotide sequence ID" value="NZ_CP090978.1"/>
</dbReference>
<evidence type="ECO:0000313" key="2">
    <source>
        <dbReference type="EMBL" id="UJF35984.1"/>
    </source>
</evidence>
<keyword evidence="1" id="KW-0812">Transmembrane</keyword>